<evidence type="ECO:0000256" key="6">
    <source>
        <dbReference type="SAM" id="MobiDB-lite"/>
    </source>
</evidence>
<dbReference type="PROSITE" id="PS51842">
    <property type="entry name" value="IF_ROD_2"/>
    <property type="match status" value="1"/>
</dbReference>
<dbReference type="FunFam" id="1.20.5.170:FF:000002">
    <property type="entry name" value="Type I keratin KA11"/>
    <property type="match status" value="1"/>
</dbReference>
<dbReference type="SUPFAM" id="SSF64593">
    <property type="entry name" value="Intermediate filament protein, coiled coil region"/>
    <property type="match status" value="2"/>
</dbReference>
<dbReference type="Pfam" id="PF00038">
    <property type="entry name" value="Filament"/>
    <property type="match status" value="1"/>
</dbReference>
<evidence type="ECO:0000256" key="1">
    <source>
        <dbReference type="ARBA" id="ARBA00022744"/>
    </source>
</evidence>
<keyword evidence="2 4" id="KW-0403">Intermediate filament</keyword>
<dbReference type="SMART" id="SM01391">
    <property type="entry name" value="Filament"/>
    <property type="match status" value="1"/>
</dbReference>
<feature type="region of interest" description="Disordered" evidence="6">
    <location>
        <begin position="536"/>
        <end position="568"/>
    </location>
</feature>
<evidence type="ECO:0000313" key="8">
    <source>
        <dbReference type="EMBL" id="RXN25038.1"/>
    </source>
</evidence>
<feature type="domain" description="IF rod" evidence="7">
    <location>
        <begin position="1619"/>
        <end position="1930"/>
    </location>
</feature>
<dbReference type="FunFam" id="1.20.5.1160:FF:000002">
    <property type="entry name" value="Type I keratin 10"/>
    <property type="match status" value="1"/>
</dbReference>
<dbReference type="STRING" id="84645.A0A498MTM3"/>
<keyword evidence="1" id="KW-0416">Keratin</keyword>
<feature type="compositionally biased region" description="Low complexity" evidence="6">
    <location>
        <begin position="1972"/>
        <end position="1984"/>
    </location>
</feature>
<dbReference type="FunFam" id="1.20.5.500:FF:000001">
    <property type="entry name" value="Type II keratin 23"/>
    <property type="match status" value="1"/>
</dbReference>
<proteinExistence type="inferred from homology"/>
<evidence type="ECO:0000256" key="2">
    <source>
        <dbReference type="ARBA" id="ARBA00022754"/>
    </source>
</evidence>
<feature type="region of interest" description="Disordered" evidence="6">
    <location>
        <begin position="1972"/>
        <end position="1997"/>
    </location>
</feature>
<dbReference type="Gene3D" id="1.20.5.1160">
    <property type="entry name" value="Vasodilator-stimulated phosphoprotein"/>
    <property type="match status" value="1"/>
</dbReference>
<sequence length="1997" mass="224661">MDERSNNEEMYQSLVTRSIAQSSRISSTTSSAVLRARARAEAARMQVSFAQKEAEMMVEEATLKAKMHILKMEKEAATATAEEAVFAAAVENADLDSHHDIDLSLLPSNAAQRTSEYVLQHSSRASESIPMHTSSQLAVETVKQEMSNLRIDNEDTHLLIAPKNVKSQPSVSTIQHTPGNVPPVQTQIKRHFKPHVDATYLRQPTQRRWDTDNSVKHTATTPDVAKYLMRREMVTSGLMEFDDQPENYWAWKTSFRSVIDELTLSPREELDLLIKWLGPASKEQARRIRAINSHNSAAGLSMVWQRLKETYGSPEAVEHSLLKRIEEFPRISNRDNVRLRELGDILLELEYAKEGGYLPGLAYLDTSRGVNPILEKLPFSLQEKWISQGSKYKECNHVPYPPFTFFSQFIRSEAKTRNDPSFMISQAHYSGPTKTERPTRYKVPVSVRKTDVFSEARAAPTGSVEKRAMDPDRLCPLHNKPHALRKCRTFRSKPIEERKTYLREKNICFRCCGSTNHRAKDCDKEIVCRECGSKTHTSALHPGPAPWFSEVSADQGEEEETHETPPGTLPAVTSKCTEVCGGNTNAKSCCRICLVKVYPEDHPGKVIQTYVVLDDQSNRSLARPEFFDHFGLYEKASPYTLKTCAGVMETSGRRATNFVVESFDGKIKIKLPTLIECEMIPDDRAEIPTPEIARYFPHLRHVADKIPPLNKNAQILILLGRDILRVHKVRQQYNGDHEDPYAQRLDLGWVIVGDVCLDRAHKPPSVSVYKTHTLPNGRTSMLSPCPNKIQVKETLNRKNTHQPRSLDCASQGEETEKLGATVFDSHPDDEKVALSVDDQTFLDIMDKEVYVDQANSWVAPLPFCKHRRRLPNNREMALRRLASLRRTLDRCTDMREHFLEFMGKRTQKMLAASNLKLHKIASNSSKVMTAFAPEDLAKDLKDLDFSADPLPLQRSLRLIWNLESDSFGFQVSQEEKPFTKRGILSTVQSIYDPLGFVAPITIQGKVLIRELSSKEYDWDDPLPPDKQESWKLWRESLLELEKLHFKRRYVPMPLVSSQSRELCLFSDASTQAIAAVAYLRVTNDEDQCHVGFVMGKAKLAPHPAHTVPRLELCAAVLAAEMADTICCEMDIEMHAVRFFTDSRIVLGYIHNTSRRFHVYVANRVNRIRKSSHSQQWQYVATEQNPADHATRPMSVDILRASNWFSGPEFLKSSSEPPQSDSFGLVNPELDVEVRAQVAVNYTKATEGQFSSARFERFSSWKRLLQAITKLIQVTRTYSKTQKVDAVDARWQAKTVVIRCVQQEFYGEELKCLEDGIQLSKKSSLRKLNPFIDEDGLLRIGGRLTNADLPRDERHPVILPKTHHIASLIVRHYHEDVFHQGRHFTEGAVRSAGVWIVGGKRLVSSVIYNCVTCKKLRGRLMEQKMAPLPADRLTSEPPFTHVGLDVFGPWSIVTRRTRGGSAEKENRVSLILYIDDFESPGAALNLHLYKRSVLGSKRHPRLDNSNSFLQCPLWVHLISVSIHKMSCKGTKTMTSRSIITKSHCGLTAFPQKAHSVYGGGLGGSTRISCTSRTGAYGRGFGRACGVGGASGFSGGSSFGGVYGGGYAGGIFSGGDIQLNEKATMQNLNDRLASYLDKVRSLEAANANLERQIREYYEKKGPVAQRDYSPYWNTIKDLKDKINNTTTHNANILLQIDNSKLAADDFRVKYEHEVVMRQCVESDVANLRRLLDQTNMAKCDLEMQIKGLEEELAFMKKNHEEELCALRAQLTGTVNVEVDAAPQEDLNKVLQEIRAHYENIIQKHRREQEAWFNEKMAGLNKEMAQSTQDIETSRSQITQLKNTLQSLEIELQSILSMIAALQNSLAETEARYSSMLACYQNQINMLEAELAQLRASIEQQGRDYAVLLDIKTRLEQEIATYRCLLENEGVKGQFQAGISSGSQSFSGSHIVASGGSQSSGGSLVVTSGGSQASGGSFTSTTGGAATQIKQTTPTPQRTY</sequence>
<feature type="coiled-coil region" evidence="5">
    <location>
        <begin position="1743"/>
        <end position="1901"/>
    </location>
</feature>
<evidence type="ECO:0000256" key="5">
    <source>
        <dbReference type="SAM" id="Coils"/>
    </source>
</evidence>
<dbReference type="Gene3D" id="1.20.5.500">
    <property type="entry name" value="Single helix bin"/>
    <property type="match status" value="1"/>
</dbReference>
<dbReference type="InterPro" id="IPR008042">
    <property type="entry name" value="Retrotrans_Pao"/>
</dbReference>
<dbReference type="InterPro" id="IPR039008">
    <property type="entry name" value="IF_rod_dom"/>
</dbReference>
<evidence type="ECO:0000259" key="7">
    <source>
        <dbReference type="PROSITE" id="PS51842"/>
    </source>
</evidence>
<dbReference type="Proteomes" id="UP000290572">
    <property type="component" value="Unassembled WGS sequence"/>
</dbReference>
<dbReference type="InterPro" id="IPR002957">
    <property type="entry name" value="Keratin_I"/>
</dbReference>
<gene>
    <name evidence="8" type="ORF">ROHU_021778</name>
</gene>
<evidence type="ECO:0000313" key="9">
    <source>
        <dbReference type="Proteomes" id="UP000290572"/>
    </source>
</evidence>
<dbReference type="Gene3D" id="1.20.5.170">
    <property type="match status" value="1"/>
</dbReference>
<evidence type="ECO:0000256" key="4">
    <source>
        <dbReference type="RuleBase" id="RU000685"/>
    </source>
</evidence>
<feature type="compositionally biased region" description="Polar residues" evidence="6">
    <location>
        <begin position="1985"/>
        <end position="1997"/>
    </location>
</feature>
<keyword evidence="3 5" id="KW-0175">Coiled coil</keyword>
<dbReference type="Pfam" id="PF05380">
    <property type="entry name" value="Peptidase_A17"/>
    <property type="match status" value="1"/>
</dbReference>
<comment type="similarity">
    <text evidence="4">Belongs to the intermediate filament family.</text>
</comment>
<protein>
    <recommendedName>
        <fullName evidence="7">IF rod domain-containing protein</fullName>
    </recommendedName>
</protein>
<dbReference type="PANTHER" id="PTHR47331">
    <property type="entry name" value="PHD-TYPE DOMAIN-CONTAINING PROTEIN"/>
    <property type="match status" value="1"/>
</dbReference>
<comment type="caution">
    <text evidence="8">The sequence shown here is derived from an EMBL/GenBank/DDBJ whole genome shotgun (WGS) entry which is preliminary data.</text>
</comment>
<dbReference type="PANTHER" id="PTHR47331:SF6">
    <property type="entry name" value="DOUBLECORTIN DOMAIN-CONTAINING PROTEIN"/>
    <property type="match status" value="1"/>
</dbReference>
<dbReference type="EMBL" id="QBIY01012457">
    <property type="protein sequence ID" value="RXN25038.1"/>
    <property type="molecule type" value="Genomic_DNA"/>
</dbReference>
<dbReference type="GO" id="GO:0005198">
    <property type="term" value="F:structural molecule activity"/>
    <property type="evidence" value="ECO:0007669"/>
    <property type="project" value="InterPro"/>
</dbReference>
<evidence type="ECO:0000256" key="3">
    <source>
        <dbReference type="ARBA" id="ARBA00023054"/>
    </source>
</evidence>
<dbReference type="PROSITE" id="PS00226">
    <property type="entry name" value="IF_ROD_1"/>
    <property type="match status" value="1"/>
</dbReference>
<dbReference type="GO" id="GO:0005882">
    <property type="term" value="C:intermediate filament"/>
    <property type="evidence" value="ECO:0007669"/>
    <property type="project" value="UniProtKB-KW"/>
</dbReference>
<feature type="coiled-coil region" evidence="5">
    <location>
        <begin position="1623"/>
        <end position="1657"/>
    </location>
</feature>
<reference evidence="8 9" key="1">
    <citation type="submission" date="2018-03" db="EMBL/GenBank/DDBJ databases">
        <title>Draft genome sequence of Rohu Carp (Labeo rohita).</title>
        <authorList>
            <person name="Das P."/>
            <person name="Kushwaha B."/>
            <person name="Joshi C.G."/>
            <person name="Kumar D."/>
            <person name="Nagpure N.S."/>
            <person name="Sahoo L."/>
            <person name="Das S.P."/>
            <person name="Bit A."/>
            <person name="Patnaik S."/>
            <person name="Meher P.K."/>
            <person name="Jayasankar P."/>
            <person name="Koringa P.G."/>
            <person name="Patel N.V."/>
            <person name="Hinsu A.T."/>
            <person name="Kumar R."/>
            <person name="Pandey M."/>
            <person name="Agarwal S."/>
            <person name="Srivastava S."/>
            <person name="Singh M."/>
            <person name="Iquebal M.A."/>
            <person name="Jaiswal S."/>
            <person name="Angadi U.B."/>
            <person name="Kumar N."/>
            <person name="Raza M."/>
            <person name="Shah T.M."/>
            <person name="Rai A."/>
            <person name="Jena J.K."/>
        </authorList>
    </citation>
    <scope>NUCLEOTIDE SEQUENCE [LARGE SCALE GENOMIC DNA]</scope>
    <source>
        <strain evidence="8">DASCIFA01</strain>
        <tissue evidence="8">Testis</tissue>
    </source>
</reference>
<dbReference type="InterPro" id="IPR018039">
    <property type="entry name" value="IF_conserved"/>
</dbReference>
<dbReference type="PRINTS" id="PR01248">
    <property type="entry name" value="TYPE1KERATIN"/>
</dbReference>
<name>A0A498MTM3_LABRO</name>
<organism evidence="8 9">
    <name type="scientific">Labeo rohita</name>
    <name type="common">Indian major carp</name>
    <name type="synonym">Cyprinus rohita</name>
    <dbReference type="NCBI Taxonomy" id="84645"/>
    <lineage>
        <taxon>Eukaryota</taxon>
        <taxon>Metazoa</taxon>
        <taxon>Chordata</taxon>
        <taxon>Craniata</taxon>
        <taxon>Vertebrata</taxon>
        <taxon>Euteleostomi</taxon>
        <taxon>Actinopterygii</taxon>
        <taxon>Neopterygii</taxon>
        <taxon>Teleostei</taxon>
        <taxon>Ostariophysi</taxon>
        <taxon>Cypriniformes</taxon>
        <taxon>Cyprinidae</taxon>
        <taxon>Labeoninae</taxon>
        <taxon>Labeonini</taxon>
        <taxon>Labeo</taxon>
    </lineage>
</organism>
<keyword evidence="9" id="KW-1185">Reference proteome</keyword>
<accession>A0A498MTM3</accession>